<dbReference type="OrthoDB" id="3172239at2759"/>
<evidence type="ECO:0000313" key="3">
    <source>
        <dbReference type="Proteomes" id="UP000559027"/>
    </source>
</evidence>
<accession>A0A8H5GC68</accession>
<protein>
    <recommendedName>
        <fullName evidence="4">F-box domain-containing protein</fullName>
    </recommendedName>
</protein>
<evidence type="ECO:0000256" key="1">
    <source>
        <dbReference type="SAM" id="Coils"/>
    </source>
</evidence>
<keyword evidence="3" id="KW-1185">Reference proteome</keyword>
<dbReference type="Proteomes" id="UP000559027">
    <property type="component" value="Unassembled WGS sequence"/>
</dbReference>
<dbReference type="Gene3D" id="1.20.1280.50">
    <property type="match status" value="1"/>
</dbReference>
<organism evidence="2 3">
    <name type="scientific">Leucocoprinus leucothites</name>
    <dbReference type="NCBI Taxonomy" id="201217"/>
    <lineage>
        <taxon>Eukaryota</taxon>
        <taxon>Fungi</taxon>
        <taxon>Dikarya</taxon>
        <taxon>Basidiomycota</taxon>
        <taxon>Agaricomycotina</taxon>
        <taxon>Agaricomycetes</taxon>
        <taxon>Agaricomycetidae</taxon>
        <taxon>Agaricales</taxon>
        <taxon>Agaricineae</taxon>
        <taxon>Agaricaceae</taxon>
        <taxon>Leucocoprinus</taxon>
    </lineage>
</organism>
<reference evidence="2 3" key="1">
    <citation type="journal article" date="2020" name="ISME J.">
        <title>Uncovering the hidden diversity of litter-decomposition mechanisms in mushroom-forming fungi.</title>
        <authorList>
            <person name="Floudas D."/>
            <person name="Bentzer J."/>
            <person name="Ahren D."/>
            <person name="Johansson T."/>
            <person name="Persson P."/>
            <person name="Tunlid A."/>
        </authorList>
    </citation>
    <scope>NUCLEOTIDE SEQUENCE [LARGE SCALE GENOMIC DNA]</scope>
    <source>
        <strain evidence="2 3">CBS 146.42</strain>
    </source>
</reference>
<sequence length="574" mass="65613">MPKSSKGGSAFSVSKLKDAKCTKREQLDQKLEEIKKEVEGLQSRARELRGQCNELAPMSILPPEVLAEIFIIVRNTYSHDGTYDRRWIRVTHVCQSWRDLSLSFPALWSVISDFTDTKMAHEMLERAQTNPLAYCGRISHQSIPESREQYKNILARIHQVKSLDLTYDVNAHDRLRKFLVKMATSSTPYLASIRLAFQDGNDQHWRYHVLIPNIAFKNAPCLTSVTLERVRLSWRTCFLHRLRLSHLKLCHINPPPTLEQIICVLEKMPELVSLALVRCLPRYNGSDSSQVHLNYLESLVLDDELEICERFLAAHLRFPRQAQLRLRCNENPFQPLFSTSLLSTLAGRLLGLASDGTLIRRARMGLEFVGSLEIWVATEDEVKSNDHSWLLDINVSLDSRYGLQRRESIAIQTFQAIFLAFPFSGLYSLVLEGGPGFFADMWDQCCGSLPHLESIWVQDSFFDGLCSAMGAATYGKVTFPALKILVLDGIDFVDGWRDPPFPEIARSRKSLGVPLDEIRFRCCYGLQLEYVEPLQGLIDRIKVNDYPLEGLGDSYWKEEIESDIESSQYDDEDL</sequence>
<gene>
    <name evidence="2" type="ORF">D9756_002339</name>
</gene>
<feature type="coiled-coil region" evidence="1">
    <location>
        <begin position="17"/>
        <end position="51"/>
    </location>
</feature>
<keyword evidence="1" id="KW-0175">Coiled coil</keyword>
<dbReference type="AlphaFoldDB" id="A0A8H5GC68"/>
<evidence type="ECO:0008006" key="4">
    <source>
        <dbReference type="Google" id="ProtNLM"/>
    </source>
</evidence>
<name>A0A8H5GC68_9AGAR</name>
<evidence type="ECO:0000313" key="2">
    <source>
        <dbReference type="EMBL" id="KAF5362208.1"/>
    </source>
</evidence>
<comment type="caution">
    <text evidence="2">The sequence shown here is derived from an EMBL/GenBank/DDBJ whole genome shotgun (WGS) entry which is preliminary data.</text>
</comment>
<dbReference type="EMBL" id="JAACJO010000002">
    <property type="protein sequence ID" value="KAF5362208.1"/>
    <property type="molecule type" value="Genomic_DNA"/>
</dbReference>
<proteinExistence type="predicted"/>